<sequence>MNRTRRTARTAIGLCCLAISVLALGWLVGRYIPGEPREPLAAAHDSGGGAKYYGSLLEADEIADIGTGTSYAVDALTFGKKYRTSDNELARMTDTERQNAAAQESWDFDYPNLEFAVVGAKAVSMDAFKEWYPHFAAVEQRAVGSTRPTARPEARVILVEATVTNTGAEAAALPDPLLWSGDIAGADDRLRNGMPCDRDLIVELYGEPSDEFVSYTVLDSWNVIEAGETQTRTYPYVVCRGDLASSAALDDLDLANYCLAFSDYDPATIYRFWLA</sequence>
<evidence type="ECO:0008006" key="3">
    <source>
        <dbReference type="Google" id="ProtNLM"/>
    </source>
</evidence>
<evidence type="ECO:0000313" key="2">
    <source>
        <dbReference type="Proteomes" id="UP001320544"/>
    </source>
</evidence>
<evidence type="ECO:0000313" key="1">
    <source>
        <dbReference type="EMBL" id="BDE96574.1"/>
    </source>
</evidence>
<proteinExistence type="predicted"/>
<dbReference type="EMBL" id="AP025564">
    <property type="protein sequence ID" value="BDE96574.1"/>
    <property type="molecule type" value="Genomic_DNA"/>
</dbReference>
<dbReference type="RefSeq" id="WP_244385835.1">
    <property type="nucleotide sequence ID" value="NZ_AP025564.1"/>
</dbReference>
<organism evidence="1 2">
    <name type="scientific">Raoultibacter timonensis</name>
    <dbReference type="NCBI Taxonomy" id="1907662"/>
    <lineage>
        <taxon>Bacteria</taxon>
        <taxon>Bacillati</taxon>
        <taxon>Actinomycetota</taxon>
        <taxon>Coriobacteriia</taxon>
        <taxon>Eggerthellales</taxon>
        <taxon>Eggerthellaceae</taxon>
        <taxon>Raoultibacter</taxon>
    </lineage>
</organism>
<name>A0ABN6MF56_9ACTN</name>
<dbReference type="Proteomes" id="UP001320544">
    <property type="component" value="Chromosome"/>
</dbReference>
<keyword evidence="2" id="KW-1185">Reference proteome</keyword>
<reference evidence="1 2" key="1">
    <citation type="submission" date="2022-01" db="EMBL/GenBank/DDBJ databases">
        <title>Novel bile acid biosynthetic pathways are enriched in the microbiome of centenarians.</title>
        <authorList>
            <person name="Sato Y."/>
            <person name="Atarashi K."/>
            <person name="Plichta R.D."/>
            <person name="Arai Y."/>
            <person name="Sasajima S."/>
            <person name="Kearney M.S."/>
            <person name="Suda W."/>
            <person name="Takeshita K."/>
            <person name="Sasaki T."/>
            <person name="Okamoto S."/>
            <person name="Skelly N.A."/>
            <person name="Okamura Y."/>
            <person name="Vlamakis H."/>
            <person name="Li Y."/>
            <person name="Tanoue T."/>
            <person name="Takei H."/>
            <person name="Nittono H."/>
            <person name="Narushima S."/>
            <person name="Irie J."/>
            <person name="Itoh H."/>
            <person name="Moriya K."/>
            <person name="Sugiura Y."/>
            <person name="Suematsu M."/>
            <person name="Moritoki N."/>
            <person name="Shibata S."/>
            <person name="Littman R.D."/>
            <person name="Fischbach A.M."/>
            <person name="Uwamino Y."/>
            <person name="Inoue T."/>
            <person name="Honda A."/>
            <person name="Hattori M."/>
            <person name="Murai T."/>
            <person name="Xavier J.R."/>
            <person name="Hirose N."/>
            <person name="Honda K."/>
        </authorList>
    </citation>
    <scope>NUCLEOTIDE SEQUENCE [LARGE SCALE GENOMIC DNA]</scope>
    <source>
        <strain evidence="1 2">CE91-St30</strain>
    </source>
</reference>
<accession>A0ABN6MF56</accession>
<protein>
    <recommendedName>
        <fullName evidence="3">DUF4352 domain-containing protein</fullName>
    </recommendedName>
</protein>
<gene>
    <name evidence="1" type="ORF">CE91St30_19070</name>
</gene>